<dbReference type="SUPFAM" id="SSF46689">
    <property type="entry name" value="Homeodomain-like"/>
    <property type="match status" value="1"/>
</dbReference>
<proteinExistence type="predicted"/>
<dbReference type="InterPro" id="IPR036271">
    <property type="entry name" value="Tet_transcr_reg_TetR-rel_C_sf"/>
</dbReference>
<dbReference type="Pfam" id="PF16925">
    <property type="entry name" value="TetR_C_13"/>
    <property type="match status" value="1"/>
</dbReference>
<dbReference type="Pfam" id="PF00440">
    <property type="entry name" value="TetR_N"/>
    <property type="match status" value="1"/>
</dbReference>
<dbReference type="InterPro" id="IPR009057">
    <property type="entry name" value="Homeodomain-like_sf"/>
</dbReference>
<keyword evidence="7" id="KW-1185">Reference proteome</keyword>
<dbReference type="RefSeq" id="WP_091515785.1">
    <property type="nucleotide sequence ID" value="NZ_CBDQZW010000005.1"/>
</dbReference>
<dbReference type="Proteomes" id="UP000199025">
    <property type="component" value="Unassembled WGS sequence"/>
</dbReference>
<keyword evidence="3" id="KW-0804">Transcription</keyword>
<evidence type="ECO:0000256" key="3">
    <source>
        <dbReference type="ARBA" id="ARBA00023163"/>
    </source>
</evidence>
<evidence type="ECO:0000259" key="5">
    <source>
        <dbReference type="PROSITE" id="PS50977"/>
    </source>
</evidence>
<organism evidence="6 7">
    <name type="scientific">Amycolatopsis sacchari</name>
    <dbReference type="NCBI Taxonomy" id="115433"/>
    <lineage>
        <taxon>Bacteria</taxon>
        <taxon>Bacillati</taxon>
        <taxon>Actinomycetota</taxon>
        <taxon>Actinomycetes</taxon>
        <taxon>Pseudonocardiales</taxon>
        <taxon>Pseudonocardiaceae</taxon>
        <taxon>Amycolatopsis</taxon>
    </lineage>
</organism>
<dbReference type="Gene3D" id="1.10.10.60">
    <property type="entry name" value="Homeodomain-like"/>
    <property type="match status" value="1"/>
</dbReference>
<keyword evidence="2 4" id="KW-0238">DNA-binding</keyword>
<evidence type="ECO:0000313" key="6">
    <source>
        <dbReference type="EMBL" id="SFK76490.1"/>
    </source>
</evidence>
<gene>
    <name evidence="6" type="ORF">SAMN05421835_13266</name>
</gene>
<accession>A0A1I4C789</accession>
<dbReference type="GO" id="GO:0003677">
    <property type="term" value="F:DNA binding"/>
    <property type="evidence" value="ECO:0007669"/>
    <property type="project" value="UniProtKB-UniRule"/>
</dbReference>
<evidence type="ECO:0000313" key="7">
    <source>
        <dbReference type="Proteomes" id="UP000199025"/>
    </source>
</evidence>
<feature type="domain" description="HTH tetR-type" evidence="5">
    <location>
        <begin position="6"/>
        <end position="66"/>
    </location>
</feature>
<keyword evidence="1" id="KW-0805">Transcription regulation</keyword>
<evidence type="ECO:0000256" key="2">
    <source>
        <dbReference type="ARBA" id="ARBA00023125"/>
    </source>
</evidence>
<reference evidence="6 7" key="1">
    <citation type="submission" date="2016-10" db="EMBL/GenBank/DDBJ databases">
        <authorList>
            <person name="de Groot N.N."/>
        </authorList>
    </citation>
    <scope>NUCLEOTIDE SEQUENCE [LARGE SCALE GENOMIC DNA]</scope>
    <source>
        <strain evidence="6 7">DSM 44468</strain>
    </source>
</reference>
<dbReference type="Gene3D" id="1.10.357.10">
    <property type="entry name" value="Tetracycline Repressor, domain 2"/>
    <property type="match status" value="1"/>
</dbReference>
<sequence length="200" mass="20462">MPRPRKFIEDEVVASAGETFANHGYGGTTIDDLMKATGLGKQSLYNAFGGKRGLFLKALSASAAEAVAAVDEALAGPGSTPLERIKAQMLKVALALSEDGPGSLFTKATVELGHRDSDVAASALDGFTRLEGIYCHCIIEAQRSGELAADADPHALAAFFVAVTRGMEVLAMAGVGRAQLVAIATTSLAALPVADDAGSA</sequence>
<protein>
    <submittedName>
        <fullName evidence="6">DNA-binding transcriptional regulator, AcrR family</fullName>
    </submittedName>
</protein>
<evidence type="ECO:0000256" key="1">
    <source>
        <dbReference type="ARBA" id="ARBA00023015"/>
    </source>
</evidence>
<evidence type="ECO:0000256" key="4">
    <source>
        <dbReference type="PROSITE-ProRule" id="PRU00335"/>
    </source>
</evidence>
<dbReference type="PANTHER" id="PTHR47506:SF1">
    <property type="entry name" value="HTH-TYPE TRANSCRIPTIONAL REGULATOR YJDC"/>
    <property type="match status" value="1"/>
</dbReference>
<dbReference type="SUPFAM" id="SSF48498">
    <property type="entry name" value="Tetracyclin repressor-like, C-terminal domain"/>
    <property type="match status" value="1"/>
</dbReference>
<dbReference type="OrthoDB" id="9805134at2"/>
<dbReference type="AlphaFoldDB" id="A0A1I4C789"/>
<dbReference type="STRING" id="115433.SAMN05421835_13266"/>
<dbReference type="EMBL" id="FORP01000032">
    <property type="protein sequence ID" value="SFK76490.1"/>
    <property type="molecule type" value="Genomic_DNA"/>
</dbReference>
<dbReference type="InterPro" id="IPR011075">
    <property type="entry name" value="TetR_C"/>
</dbReference>
<dbReference type="PANTHER" id="PTHR47506">
    <property type="entry name" value="TRANSCRIPTIONAL REGULATORY PROTEIN"/>
    <property type="match status" value="1"/>
</dbReference>
<name>A0A1I4C789_9PSEU</name>
<dbReference type="InterPro" id="IPR001647">
    <property type="entry name" value="HTH_TetR"/>
</dbReference>
<dbReference type="PROSITE" id="PS50977">
    <property type="entry name" value="HTH_TETR_2"/>
    <property type="match status" value="1"/>
</dbReference>
<feature type="DNA-binding region" description="H-T-H motif" evidence="4">
    <location>
        <begin position="29"/>
        <end position="48"/>
    </location>
</feature>